<reference evidence="1" key="1">
    <citation type="submission" date="2020-01" db="EMBL/GenBank/DDBJ databases">
        <title>Insect and environment-associated Actinomycetes.</title>
        <authorList>
            <person name="Currrie C."/>
            <person name="Chevrette M."/>
            <person name="Carlson C."/>
            <person name="Stubbendieck R."/>
            <person name="Wendt-Pienkowski E."/>
        </authorList>
    </citation>
    <scope>NUCLEOTIDE SEQUENCE</scope>
    <source>
        <strain evidence="1">SID12501</strain>
    </source>
</reference>
<dbReference type="EMBL" id="JAAGLU010000003">
    <property type="protein sequence ID" value="NEC84950.1"/>
    <property type="molecule type" value="Genomic_DNA"/>
</dbReference>
<dbReference type="AlphaFoldDB" id="A0A6B3BGQ8"/>
<name>A0A6B3BGQ8_9ACTN</name>
<proteinExistence type="predicted"/>
<comment type="caution">
    <text evidence="1">The sequence shown here is derived from an EMBL/GenBank/DDBJ whole genome shotgun (WGS) entry which is preliminary data.</text>
</comment>
<sequence>MSDDQEVSEKNLWPDNFRLCSIFPANWEPLATLSPAAHQKPLMRLFPHGQ</sequence>
<dbReference type="RefSeq" id="WP_164312430.1">
    <property type="nucleotide sequence ID" value="NZ_JAAGLU010000003.1"/>
</dbReference>
<accession>A0A6B3BGQ8</accession>
<protein>
    <submittedName>
        <fullName evidence="1">Uncharacterized protein</fullName>
    </submittedName>
</protein>
<evidence type="ECO:0000313" key="1">
    <source>
        <dbReference type="EMBL" id="NEC84950.1"/>
    </source>
</evidence>
<gene>
    <name evidence="1" type="ORF">G3I71_03540</name>
</gene>
<organism evidence="1">
    <name type="scientific">Streptomyces sp. SID12501</name>
    <dbReference type="NCBI Taxonomy" id="2706042"/>
    <lineage>
        <taxon>Bacteria</taxon>
        <taxon>Bacillati</taxon>
        <taxon>Actinomycetota</taxon>
        <taxon>Actinomycetes</taxon>
        <taxon>Kitasatosporales</taxon>
        <taxon>Streptomycetaceae</taxon>
        <taxon>Streptomyces</taxon>
    </lineage>
</organism>